<reference evidence="3 4" key="1">
    <citation type="submission" date="2018-08" db="EMBL/GenBank/DDBJ databases">
        <title>Recombination of ecologically and evolutionarily significant loci maintains genetic cohesion in the Pseudomonas syringae species complex.</title>
        <authorList>
            <person name="Dillon M."/>
            <person name="Thakur S."/>
            <person name="Almeida R.N.D."/>
            <person name="Weir B.S."/>
            <person name="Guttman D.S."/>
        </authorList>
    </citation>
    <scope>NUCLEOTIDE SEQUENCE [LARGE SCALE GENOMIC DNA]</scope>
    <source>
        <strain evidence="2 4">ICMP 13052</strain>
        <strain evidence="1 3">ICMP 4330</strain>
    </source>
</reference>
<evidence type="ECO:0000313" key="4">
    <source>
        <dbReference type="Proteomes" id="UP000269044"/>
    </source>
</evidence>
<comment type="caution">
    <text evidence="1">The sequence shown here is derived from an EMBL/GenBank/DDBJ whole genome shotgun (WGS) entry which is preliminary data.</text>
</comment>
<evidence type="ECO:0000313" key="2">
    <source>
        <dbReference type="EMBL" id="RMQ25393.1"/>
    </source>
</evidence>
<evidence type="ECO:0000313" key="1">
    <source>
        <dbReference type="EMBL" id="RMP17737.1"/>
    </source>
</evidence>
<evidence type="ECO:0000313" key="3">
    <source>
        <dbReference type="Proteomes" id="UP000267908"/>
    </source>
</evidence>
<dbReference type="Proteomes" id="UP000267908">
    <property type="component" value="Unassembled WGS sequence"/>
</dbReference>
<proteinExistence type="predicted"/>
<organism evidence="1 3">
    <name type="scientific">Pseudomonas syringae pv. delphinii</name>
    <dbReference type="NCBI Taxonomy" id="192088"/>
    <lineage>
        <taxon>Bacteria</taxon>
        <taxon>Pseudomonadati</taxon>
        <taxon>Pseudomonadota</taxon>
        <taxon>Gammaproteobacteria</taxon>
        <taxon>Pseudomonadales</taxon>
        <taxon>Pseudomonadaceae</taxon>
        <taxon>Pseudomonas</taxon>
    </lineage>
</organism>
<name>A0A0P9SFL0_9PSED</name>
<gene>
    <name evidence="2" type="ORF">ALQ08_103992</name>
    <name evidence="1" type="ORF">ALQ28_103781</name>
</gene>
<dbReference type="EMBL" id="RBQG01000050">
    <property type="protein sequence ID" value="RMP17737.1"/>
    <property type="molecule type" value="Genomic_DNA"/>
</dbReference>
<accession>A0A0P9SFL0</accession>
<dbReference type="EMBL" id="RBRA01000115">
    <property type="protein sequence ID" value="RMQ25393.1"/>
    <property type="molecule type" value="Genomic_DNA"/>
</dbReference>
<dbReference type="Proteomes" id="UP000269044">
    <property type="component" value="Unassembled WGS sequence"/>
</dbReference>
<dbReference type="AlphaFoldDB" id="A0A0P9SFL0"/>
<protein>
    <submittedName>
        <fullName evidence="1">Uncharacterized protein</fullName>
    </submittedName>
</protein>
<sequence>MHGVHRLCCGQCGSQQEVTLIVEQHLSGDQLKRVILHQQDAQAVFGHEFSGKTLRGVQASAGGVRTRKCRRRMDDVPVRRLKWLELLRDARKPAIGLV</sequence>